<dbReference type="KEGG" id="vg:10329355"/>
<feature type="transmembrane region" description="Helical" evidence="1">
    <location>
        <begin position="34"/>
        <end position="54"/>
    </location>
</feature>
<keyword evidence="1" id="KW-0812">Transmembrane</keyword>
<keyword evidence="3" id="KW-1185">Reference proteome</keyword>
<reference evidence="2 3" key="1">
    <citation type="journal article" date="2010" name="Environ. Microbiol.">
        <title>Genomic analysis of oceanic cyanobacterial myoviruses compared with T4-like myoviruses from diverse hosts and environments.</title>
        <authorList>
            <person name="Sullivan M.B."/>
            <person name="Huang K.H."/>
            <person name="Ignacio-Espinoza J.C."/>
            <person name="Berlin A.M."/>
            <person name="Kelly L."/>
            <person name="Weigele P.R."/>
            <person name="DeFrancesco A.S."/>
            <person name="Kern S.E."/>
            <person name="Thompson L.R."/>
            <person name="Young S."/>
            <person name="Yandava C."/>
            <person name="Fu R."/>
            <person name="Krastins B."/>
            <person name="Chase M."/>
            <person name="Sarracino D."/>
            <person name="Osburne M.S."/>
            <person name="Henn M.R."/>
            <person name="Chisholm S.W."/>
        </authorList>
    </citation>
    <scope>NUCLEOTIDE SEQUENCE [LARGE SCALE GENOMIC DNA]</scope>
    <source>
        <strain evidence="2">8102-12</strain>
    </source>
</reference>
<evidence type="ECO:0000256" key="1">
    <source>
        <dbReference type="SAM" id="Phobius"/>
    </source>
</evidence>
<proteinExistence type="predicted"/>
<gene>
    <name evidence="2" type="primary">gp7</name>
    <name evidence="2" type="ORF">SSSM5_007</name>
</gene>
<dbReference type="RefSeq" id="YP_004324613.1">
    <property type="nucleotide sequence ID" value="NC_015289.1"/>
</dbReference>
<evidence type="ECO:0000313" key="2">
    <source>
        <dbReference type="EMBL" id="ADO98060.1"/>
    </source>
</evidence>
<name>E3SK50_9CAUD</name>
<dbReference type="GeneID" id="10329355"/>
<dbReference type="EMBL" id="GU071097">
    <property type="protein sequence ID" value="ADO98060.1"/>
    <property type="molecule type" value="Genomic_DNA"/>
</dbReference>
<keyword evidence="1" id="KW-0472">Membrane</keyword>
<dbReference type="OrthoDB" id="21352at10239"/>
<evidence type="ECO:0000313" key="3">
    <source>
        <dbReference type="Proteomes" id="UP000006526"/>
    </source>
</evidence>
<dbReference type="Proteomes" id="UP000006526">
    <property type="component" value="Segment"/>
</dbReference>
<accession>E3SK50</accession>
<organism evidence="2 3">
    <name type="scientific">Synechococcus phage S-SSM5</name>
    <dbReference type="NCBI Taxonomy" id="445685"/>
    <lineage>
        <taxon>Viruses</taxon>
        <taxon>Duplodnaviria</taxon>
        <taxon>Heunggongvirae</taxon>
        <taxon>Uroviricota</taxon>
        <taxon>Caudoviricetes</taxon>
        <taxon>Pantevenvirales</taxon>
        <taxon>Kyanoviridae</taxon>
        <taxon>Glaucusvirus</taxon>
        <taxon>Glaucusvirus ssm5</taxon>
    </lineage>
</organism>
<keyword evidence="1" id="KW-1133">Transmembrane helix</keyword>
<protein>
    <submittedName>
        <fullName evidence="2">Gp7</fullName>
    </submittedName>
</protein>
<sequence length="88" mass="10072">MAHRFEEIKPSHPVTKKEVEEMIEFAINRHNRNAGLISMVLGFLFIALFTDGFFRVIGEIPPFMGIDVDILKDVVERTKDEVLKALSL</sequence>